<comment type="caution">
    <text evidence="3">The sequence shown here is derived from an EMBL/GenBank/DDBJ whole genome shotgun (WGS) entry which is preliminary data.</text>
</comment>
<protein>
    <recommendedName>
        <fullName evidence="2">Nucleolus and neural progenitor protein-like N-terminal domain-containing protein</fullName>
    </recommendedName>
</protein>
<sequence length="514" mass="58963">MATEPWNRVSIPRPAIQCQLTVPLGDNTEKCMKTLTQNCSDVHLLLKSESMKTEIATLESMLYVYHHKLCYHKPYLALKQVQQCSRRIKAMQLEESLKEMIELCSLEPQLEGPQYCAVPSQPILELVSMKILGACKLLVRCMDCCSKAFHLCLQHLLLKEYIVLNVVLLGLLSRLRIMCRGLLKRLAALYSTHIALQKEVSDLHKTPYFKDFAFPTTIEEHIGPIFKDLFADTLKNLISKKHYGQFLSKIFDTSTQVEEDKISDEIRDAVIEDTKGTPGDMGQPIQMQRFKRGKLDTFDVKSLFLPVKASVQNGFHCQKKSRKPNKKLGLSKCRIKKECVRQLMPKIQEAEDFKTLSEHLLYAVKWCKDNRLKTEAVFFKSRYLRCNRLHHAEALGYSLTKKLQLWKKSMGHSLHQQNLKKASLKRSLRKGRFRRTWTFTVTPSQRRRGVKRKDLDRSRQSSDLSPNKKAPSSSATNATLSPLTPKCQVSSTKGTERCLTGTDDIDDIFSSFGF</sequence>
<accession>A0AAV7CN16</accession>
<evidence type="ECO:0000313" key="3">
    <source>
        <dbReference type="EMBL" id="KAG8586497.1"/>
    </source>
</evidence>
<reference evidence="3" key="1">
    <citation type="thesis" date="2020" institute="ProQuest LLC" country="789 East Eisenhower Parkway, Ann Arbor, MI, USA">
        <title>Comparative Genomics and Chromosome Evolution.</title>
        <authorList>
            <person name="Mudd A.B."/>
        </authorList>
    </citation>
    <scope>NUCLEOTIDE SEQUENCE</scope>
    <source>
        <strain evidence="3">237g6f4</strain>
        <tissue evidence="3">Blood</tissue>
    </source>
</reference>
<evidence type="ECO:0000256" key="1">
    <source>
        <dbReference type="SAM" id="MobiDB-lite"/>
    </source>
</evidence>
<dbReference type="GO" id="GO:0005634">
    <property type="term" value="C:nucleus"/>
    <property type="evidence" value="ECO:0007669"/>
    <property type="project" value="TreeGrafter"/>
</dbReference>
<name>A0AAV7CN16_ENGPU</name>
<dbReference type="Pfam" id="PF14780">
    <property type="entry name" value="NEPRO_N"/>
    <property type="match status" value="1"/>
</dbReference>
<dbReference type="PANTHER" id="PTHR34761:SF1">
    <property type="entry name" value="NUCLEOLUS AND NEURAL PROGENITOR PROTEIN"/>
    <property type="match status" value="1"/>
</dbReference>
<dbReference type="PANTHER" id="PTHR34761">
    <property type="entry name" value="NUCLEOLUS AND NEURAL PROGENITOR PROTEIN"/>
    <property type="match status" value="1"/>
</dbReference>
<dbReference type="InterPro" id="IPR052835">
    <property type="entry name" value="Nepro"/>
</dbReference>
<feature type="region of interest" description="Disordered" evidence="1">
    <location>
        <begin position="444"/>
        <end position="495"/>
    </location>
</feature>
<dbReference type="Proteomes" id="UP000824782">
    <property type="component" value="Unassembled WGS sequence"/>
</dbReference>
<gene>
    <name evidence="3" type="ORF">GDO81_005392</name>
</gene>
<feature type="domain" description="Nucleolus and neural progenitor protein-like N-terminal" evidence="2">
    <location>
        <begin position="6"/>
        <end position="191"/>
    </location>
</feature>
<dbReference type="AlphaFoldDB" id="A0AAV7CN16"/>
<dbReference type="InterPro" id="IPR027951">
    <property type="entry name" value="Nepro_N"/>
</dbReference>
<proteinExistence type="predicted"/>
<dbReference type="GO" id="GO:0045747">
    <property type="term" value="P:positive regulation of Notch signaling pathway"/>
    <property type="evidence" value="ECO:0007669"/>
    <property type="project" value="TreeGrafter"/>
</dbReference>
<dbReference type="EMBL" id="WNYA01000002">
    <property type="protein sequence ID" value="KAG8586497.1"/>
    <property type="molecule type" value="Genomic_DNA"/>
</dbReference>
<evidence type="ECO:0000259" key="2">
    <source>
        <dbReference type="Pfam" id="PF14780"/>
    </source>
</evidence>
<evidence type="ECO:0000313" key="4">
    <source>
        <dbReference type="Proteomes" id="UP000824782"/>
    </source>
</evidence>
<organism evidence="3 4">
    <name type="scientific">Engystomops pustulosus</name>
    <name type="common">Tungara frog</name>
    <name type="synonym">Physalaemus pustulosus</name>
    <dbReference type="NCBI Taxonomy" id="76066"/>
    <lineage>
        <taxon>Eukaryota</taxon>
        <taxon>Metazoa</taxon>
        <taxon>Chordata</taxon>
        <taxon>Craniata</taxon>
        <taxon>Vertebrata</taxon>
        <taxon>Euteleostomi</taxon>
        <taxon>Amphibia</taxon>
        <taxon>Batrachia</taxon>
        <taxon>Anura</taxon>
        <taxon>Neobatrachia</taxon>
        <taxon>Hyloidea</taxon>
        <taxon>Leptodactylidae</taxon>
        <taxon>Leiuperinae</taxon>
        <taxon>Engystomops</taxon>
    </lineage>
</organism>
<keyword evidence="4" id="KW-1185">Reference proteome</keyword>
<feature type="compositionally biased region" description="Polar residues" evidence="1">
    <location>
        <begin position="470"/>
        <end position="493"/>
    </location>
</feature>